<dbReference type="GO" id="GO:0005886">
    <property type="term" value="C:plasma membrane"/>
    <property type="evidence" value="ECO:0007669"/>
    <property type="project" value="UniProtKB-SubCell"/>
</dbReference>
<dbReference type="GO" id="GO:0009247">
    <property type="term" value="P:glycolipid biosynthetic process"/>
    <property type="evidence" value="ECO:0007669"/>
    <property type="project" value="UniProtKB-ARBA"/>
</dbReference>
<dbReference type="InterPro" id="IPR004960">
    <property type="entry name" value="LipA_acyltrans"/>
</dbReference>
<evidence type="ECO:0008006" key="9">
    <source>
        <dbReference type="Google" id="ProtNLM"/>
    </source>
</evidence>
<dbReference type="AlphaFoldDB" id="A0A368BYD4"/>
<reference evidence="7 8" key="1">
    <citation type="journal article" date="2018" name="Microbiome">
        <title>Fine metagenomic profile of the Mediterranean stratified and mixed water columns revealed by assembly and recruitment.</title>
        <authorList>
            <person name="Haro-Moreno J.M."/>
            <person name="Lopez-Perez M."/>
            <person name="De La Torre J.R."/>
            <person name="Picazo A."/>
            <person name="Camacho A."/>
            <person name="Rodriguez-Valera F."/>
        </authorList>
    </citation>
    <scope>NUCLEOTIDE SEQUENCE [LARGE SCALE GENOMIC DNA]</scope>
    <source>
        <strain evidence="7">MED-G82</strain>
    </source>
</reference>
<comment type="subcellular location">
    <subcellularLocation>
        <location evidence="1">Cell inner membrane</location>
    </subcellularLocation>
</comment>
<dbReference type="GO" id="GO:0016746">
    <property type="term" value="F:acyltransferase activity"/>
    <property type="evidence" value="ECO:0007669"/>
    <property type="project" value="UniProtKB-KW"/>
</dbReference>
<evidence type="ECO:0000256" key="5">
    <source>
        <dbReference type="ARBA" id="ARBA00023136"/>
    </source>
</evidence>
<evidence type="ECO:0000256" key="4">
    <source>
        <dbReference type="ARBA" id="ARBA00022679"/>
    </source>
</evidence>
<keyword evidence="3" id="KW-0997">Cell inner membrane</keyword>
<evidence type="ECO:0000256" key="6">
    <source>
        <dbReference type="ARBA" id="ARBA00023315"/>
    </source>
</evidence>
<protein>
    <recommendedName>
        <fullName evidence="9">Lipid A biosynthesis acyltransferase</fullName>
    </recommendedName>
</protein>
<sequence length="280" mass="32822">MSIIIFLWKLIIRIPRRFHGAKPFSFLLKIFLFNRIKVAKKNIKLCFKEMNKQELKVIFKKNLEAASLSIFDMGIAWFWSDTRIKKELPSKITNLELINNSSKGNLIIFKHSLHLELDARILGMQAELYGVGREHNSPYIHKIIDSGRKRAVKDTATKKETLRFIKWLKKGKNVLYAIDQDYGIKHSKKINFFGIPTYTITTAERLQEITNCNVVFLDSWFEDGALRINLEEISKNNAIASTEMIIQRIESSIRRNPGEYLWHHKRFKSSLGKEFYKDAR</sequence>
<dbReference type="Proteomes" id="UP000253307">
    <property type="component" value="Unassembled WGS sequence"/>
</dbReference>
<dbReference type="PANTHER" id="PTHR30606:SF9">
    <property type="entry name" value="LIPID A BIOSYNTHESIS LAUROYLTRANSFERASE"/>
    <property type="match status" value="1"/>
</dbReference>
<gene>
    <name evidence="7" type="ORF">DBW96_01930</name>
</gene>
<dbReference type="Pfam" id="PF03279">
    <property type="entry name" value="Lip_A_acyltrans"/>
    <property type="match status" value="1"/>
</dbReference>
<keyword evidence="4" id="KW-0808">Transferase</keyword>
<organism evidence="7 8">
    <name type="scientific">SAR86 cluster bacterium</name>
    <dbReference type="NCBI Taxonomy" id="2030880"/>
    <lineage>
        <taxon>Bacteria</taxon>
        <taxon>Pseudomonadati</taxon>
        <taxon>Pseudomonadota</taxon>
        <taxon>Gammaproteobacteria</taxon>
        <taxon>SAR86 cluster</taxon>
    </lineage>
</organism>
<keyword evidence="2" id="KW-1003">Cell membrane</keyword>
<dbReference type="CDD" id="cd07984">
    <property type="entry name" value="LPLAT_LABLAT-like"/>
    <property type="match status" value="1"/>
</dbReference>
<evidence type="ECO:0000313" key="7">
    <source>
        <dbReference type="EMBL" id="RCL41877.1"/>
    </source>
</evidence>
<dbReference type="PANTHER" id="PTHR30606">
    <property type="entry name" value="LIPID A BIOSYNTHESIS LAUROYL ACYLTRANSFERASE"/>
    <property type="match status" value="1"/>
</dbReference>
<name>A0A368BYD4_9GAMM</name>
<proteinExistence type="predicted"/>
<comment type="caution">
    <text evidence="7">The sequence shown here is derived from an EMBL/GenBank/DDBJ whole genome shotgun (WGS) entry which is preliminary data.</text>
</comment>
<accession>A0A368BYD4</accession>
<dbReference type="EMBL" id="QOPE01000010">
    <property type="protein sequence ID" value="RCL41877.1"/>
    <property type="molecule type" value="Genomic_DNA"/>
</dbReference>
<evidence type="ECO:0000256" key="3">
    <source>
        <dbReference type="ARBA" id="ARBA00022519"/>
    </source>
</evidence>
<keyword evidence="5" id="KW-0472">Membrane</keyword>
<evidence type="ECO:0000313" key="8">
    <source>
        <dbReference type="Proteomes" id="UP000253307"/>
    </source>
</evidence>
<evidence type="ECO:0000256" key="2">
    <source>
        <dbReference type="ARBA" id="ARBA00022475"/>
    </source>
</evidence>
<evidence type="ECO:0000256" key="1">
    <source>
        <dbReference type="ARBA" id="ARBA00004533"/>
    </source>
</evidence>
<keyword evidence="6" id="KW-0012">Acyltransferase</keyword>